<keyword evidence="2" id="KW-0489">Methyltransferase</keyword>
<comment type="caution">
    <text evidence="2">The sequence shown here is derived from an EMBL/GenBank/DDBJ whole genome shotgun (WGS) entry which is preliminary data.</text>
</comment>
<dbReference type="Gene3D" id="3.40.50.150">
    <property type="entry name" value="Vaccinia Virus protein VP39"/>
    <property type="match status" value="1"/>
</dbReference>
<dbReference type="InterPro" id="IPR029063">
    <property type="entry name" value="SAM-dependent_MTases_sf"/>
</dbReference>
<dbReference type="PANTHER" id="PTHR45036">
    <property type="entry name" value="METHYLTRANSFERASE LIKE 7B"/>
    <property type="match status" value="1"/>
</dbReference>
<proteinExistence type="predicted"/>
<gene>
    <name evidence="2" type="ORF">GWK41_07265</name>
</gene>
<protein>
    <submittedName>
        <fullName evidence="2">Class I SAM-dependent methyltransferase</fullName>
    </submittedName>
</protein>
<sequence>MSKSCGCKSRFNAVFMKNLEWYLHNIYGNYKKSLFSKLGKEVLEIGAGTGTNLPYYKPDTQLTVIEPSKDMLEFFLKKAEKYPLNIRVIEGFAEELPFEDSSFDSVVSTLVLCSVKSPQKVLREIRRVLKPDGVFVFIEHVKAPENTITEKVQDVLHKGWKWLFEGCDIKRDTGKMIQSFFSDVHYRTIRFNSPFIPVNYHIIGHGIKKSH</sequence>
<organism evidence="2 3">
    <name type="scientific">Persephonella atlantica</name>
    <dbReference type="NCBI Taxonomy" id="2699429"/>
    <lineage>
        <taxon>Bacteria</taxon>
        <taxon>Pseudomonadati</taxon>
        <taxon>Aquificota</taxon>
        <taxon>Aquificia</taxon>
        <taxon>Aquificales</taxon>
        <taxon>Hydrogenothermaceae</taxon>
        <taxon>Persephonella</taxon>
    </lineage>
</organism>
<keyword evidence="2" id="KW-0808">Transferase</keyword>
<dbReference type="PANTHER" id="PTHR45036:SF1">
    <property type="entry name" value="METHYLTRANSFERASE LIKE 7A"/>
    <property type="match status" value="1"/>
</dbReference>
<dbReference type="RefSeq" id="WP_200674270.1">
    <property type="nucleotide sequence ID" value="NZ_JAACYA010000002.1"/>
</dbReference>
<evidence type="ECO:0000313" key="2">
    <source>
        <dbReference type="EMBL" id="MBK3332864.1"/>
    </source>
</evidence>
<reference evidence="2 3" key="1">
    <citation type="journal article" date="2021" name="Syst. Appl. Microbiol.">
        <title>Persephonella atlantica sp. nov.: How to adapt to physico-chemical gradients in high temperature hydrothermal habitats.</title>
        <authorList>
            <person name="Francois D.X."/>
            <person name="Godfroy A."/>
            <person name="Mathien C."/>
            <person name="Aube J."/>
            <person name="Cathalot C."/>
            <person name="Lesongeur F."/>
            <person name="L'Haridon S."/>
            <person name="Philippon X."/>
            <person name="Roussel E.G."/>
        </authorList>
    </citation>
    <scope>NUCLEOTIDE SEQUENCE [LARGE SCALE GENOMIC DNA]</scope>
    <source>
        <strain evidence="2 3">MO1340</strain>
    </source>
</reference>
<accession>A0ABS1GIU7</accession>
<dbReference type="InterPro" id="IPR052356">
    <property type="entry name" value="Thiol_S-MT"/>
</dbReference>
<feature type="domain" description="Methyltransferase type 11" evidence="1">
    <location>
        <begin position="43"/>
        <end position="137"/>
    </location>
</feature>
<evidence type="ECO:0000313" key="3">
    <source>
        <dbReference type="Proteomes" id="UP000772812"/>
    </source>
</evidence>
<name>A0ABS1GIU7_9AQUI</name>
<keyword evidence="3" id="KW-1185">Reference proteome</keyword>
<dbReference type="Proteomes" id="UP000772812">
    <property type="component" value="Unassembled WGS sequence"/>
</dbReference>
<evidence type="ECO:0000259" key="1">
    <source>
        <dbReference type="Pfam" id="PF08241"/>
    </source>
</evidence>
<dbReference type="EMBL" id="JAACYA010000002">
    <property type="protein sequence ID" value="MBK3332864.1"/>
    <property type="molecule type" value="Genomic_DNA"/>
</dbReference>
<dbReference type="GO" id="GO:0008168">
    <property type="term" value="F:methyltransferase activity"/>
    <property type="evidence" value="ECO:0007669"/>
    <property type="project" value="UniProtKB-KW"/>
</dbReference>
<dbReference type="Pfam" id="PF08241">
    <property type="entry name" value="Methyltransf_11"/>
    <property type="match status" value="1"/>
</dbReference>
<dbReference type="CDD" id="cd02440">
    <property type="entry name" value="AdoMet_MTases"/>
    <property type="match status" value="1"/>
</dbReference>
<dbReference type="GO" id="GO:0032259">
    <property type="term" value="P:methylation"/>
    <property type="evidence" value="ECO:0007669"/>
    <property type="project" value="UniProtKB-KW"/>
</dbReference>
<dbReference type="InterPro" id="IPR013216">
    <property type="entry name" value="Methyltransf_11"/>
</dbReference>
<dbReference type="SUPFAM" id="SSF53335">
    <property type="entry name" value="S-adenosyl-L-methionine-dependent methyltransferases"/>
    <property type="match status" value="1"/>
</dbReference>